<evidence type="ECO:0000259" key="5">
    <source>
        <dbReference type="Pfam" id="PF01522"/>
    </source>
</evidence>
<dbReference type="STRING" id="418495.SAMN05216215_103792"/>
<keyword evidence="1" id="KW-0479">Metal-binding</keyword>
<evidence type="ECO:0000256" key="2">
    <source>
        <dbReference type="ARBA" id="ARBA00022729"/>
    </source>
</evidence>
<dbReference type="GO" id="GO:0046872">
    <property type="term" value="F:metal ion binding"/>
    <property type="evidence" value="ECO:0007669"/>
    <property type="project" value="UniProtKB-KW"/>
</dbReference>
<reference evidence="8" key="1">
    <citation type="submission" date="2016-10" db="EMBL/GenBank/DDBJ databases">
        <authorList>
            <person name="Varghese N."/>
            <person name="Submissions S."/>
        </authorList>
    </citation>
    <scope>NUCLEOTIDE SEQUENCE [LARGE SCALE GENOMIC DNA]</scope>
    <source>
        <strain evidence="8">CGMCC 4.3530</strain>
    </source>
</reference>
<organism evidence="6 8">
    <name type="scientific">Saccharopolyspora shandongensis</name>
    <dbReference type="NCBI Taxonomy" id="418495"/>
    <lineage>
        <taxon>Bacteria</taxon>
        <taxon>Bacillati</taxon>
        <taxon>Actinomycetota</taxon>
        <taxon>Actinomycetes</taxon>
        <taxon>Pseudonocardiales</taxon>
        <taxon>Pseudonocardiaceae</taxon>
        <taxon>Saccharopolyspora</taxon>
    </lineage>
</organism>
<dbReference type="InterPro" id="IPR002509">
    <property type="entry name" value="NODB_dom"/>
</dbReference>
<gene>
    <name evidence="6" type="ORF">SAMN05216215_103792</name>
    <name evidence="7" type="ORF">SAMN05216215_10821</name>
</gene>
<evidence type="ECO:0000256" key="4">
    <source>
        <dbReference type="ARBA" id="ARBA00023277"/>
    </source>
</evidence>
<dbReference type="EMBL" id="FNOK01000082">
    <property type="protein sequence ID" value="SDZ48997.1"/>
    <property type="molecule type" value="Genomic_DNA"/>
</dbReference>
<dbReference type="AlphaFoldDB" id="A0A1H3NFI9"/>
<keyword evidence="8" id="KW-1185">Reference proteome</keyword>
<dbReference type="GO" id="GO:0005975">
    <property type="term" value="P:carbohydrate metabolic process"/>
    <property type="evidence" value="ECO:0007669"/>
    <property type="project" value="InterPro"/>
</dbReference>
<keyword evidence="3" id="KW-0378">Hydrolase</keyword>
<dbReference type="Pfam" id="PF01522">
    <property type="entry name" value="Polysacc_deac_1"/>
    <property type="match status" value="1"/>
</dbReference>
<dbReference type="SUPFAM" id="SSF88713">
    <property type="entry name" value="Glycoside hydrolase/deacetylase"/>
    <property type="match status" value="1"/>
</dbReference>
<reference evidence="6" key="2">
    <citation type="submission" date="2016-10" db="EMBL/GenBank/DDBJ databases">
        <authorList>
            <person name="de Groot N.N."/>
        </authorList>
    </citation>
    <scope>NUCLEOTIDE SEQUENCE [LARGE SCALE GENOMIC DNA]</scope>
    <source>
        <strain evidence="6">CGMCC 4.3530</strain>
    </source>
</reference>
<proteinExistence type="predicted"/>
<sequence length="325" mass="35995">MSKSSGGLLSGLEVAVTVDDQFQWTGIPFPEGHGPHTVSKKMMKAFEAYGVPGVYAFNSTAPTEEDPRMLDILDDWCAAGHYVGNHTHQHISLNWLDVDTYLRDIETSERLLSRWIEASPSRYFRYAFAMEGDSATKTSQVQTHLSQNGFLSSPVTLWFYDAQFMVAYDRALRLTDRAAQRWIEDTLVDTAIEQIENQAAAATAALGRSPAHIMLIHGTTVAGATIERILDRLTEEGVVFVTSERAMADPANVIGSPVTTRQFRNSTQKWAEHAGVSIPDVPPAVLAEVEKAAPIEGMSYDEVLGRAIQEWTRRVPFTPVPADFH</sequence>
<dbReference type="EMBL" id="FNOK01000037">
    <property type="protein sequence ID" value="SDY87430.1"/>
    <property type="molecule type" value="Genomic_DNA"/>
</dbReference>
<evidence type="ECO:0000256" key="1">
    <source>
        <dbReference type="ARBA" id="ARBA00022723"/>
    </source>
</evidence>
<feature type="domain" description="NodB homology" evidence="5">
    <location>
        <begin position="34"/>
        <end position="133"/>
    </location>
</feature>
<protein>
    <submittedName>
        <fullName evidence="6">Peptidoglycan/xylan/chitin deacetylase, PgdA/CDA1 family</fullName>
    </submittedName>
</protein>
<evidence type="ECO:0000313" key="8">
    <source>
        <dbReference type="Proteomes" id="UP000199529"/>
    </source>
</evidence>
<dbReference type="GO" id="GO:0016810">
    <property type="term" value="F:hydrolase activity, acting on carbon-nitrogen (but not peptide) bonds"/>
    <property type="evidence" value="ECO:0007669"/>
    <property type="project" value="InterPro"/>
</dbReference>
<accession>A0A1H3NFI9</accession>
<dbReference type="InterPro" id="IPR011330">
    <property type="entry name" value="Glyco_hydro/deAcase_b/a-brl"/>
</dbReference>
<dbReference type="Proteomes" id="UP000199529">
    <property type="component" value="Unassembled WGS sequence"/>
</dbReference>
<keyword evidence="2" id="KW-0732">Signal</keyword>
<dbReference type="PANTHER" id="PTHR46471:SF2">
    <property type="entry name" value="CHITIN DEACETYLASE-RELATED"/>
    <property type="match status" value="1"/>
</dbReference>
<evidence type="ECO:0000313" key="7">
    <source>
        <dbReference type="EMBL" id="SDZ48997.1"/>
    </source>
</evidence>
<dbReference type="Gene3D" id="3.20.20.370">
    <property type="entry name" value="Glycoside hydrolase/deacetylase"/>
    <property type="match status" value="1"/>
</dbReference>
<dbReference type="PANTHER" id="PTHR46471">
    <property type="entry name" value="CHITIN DEACETYLASE"/>
    <property type="match status" value="1"/>
</dbReference>
<name>A0A1H3NFI9_9PSEU</name>
<evidence type="ECO:0000313" key="6">
    <source>
        <dbReference type="EMBL" id="SDY87430.1"/>
    </source>
</evidence>
<evidence type="ECO:0000256" key="3">
    <source>
        <dbReference type="ARBA" id="ARBA00022801"/>
    </source>
</evidence>
<keyword evidence="4" id="KW-0119">Carbohydrate metabolism</keyword>